<reference evidence="3" key="1">
    <citation type="submission" date="2019-06" db="EMBL/GenBank/DDBJ databases">
        <title>Alistipes onderdonkii subsp. vulgaris subsp. nov., Alistipes dispar sp. nov. and Alistipes communis sp. nov., isolated from human faeces, and creation of Alistipes onderdonkii subsp. onderdonkii subsp. nov.</title>
        <authorList>
            <person name="Sakamoto M."/>
            <person name="Ikeyama N."/>
            <person name="Ogata Y."/>
            <person name="Suda W."/>
            <person name="Iino T."/>
            <person name="Hattori M."/>
            <person name="Ohkuma M."/>
        </authorList>
    </citation>
    <scope>NUCLEOTIDE SEQUENCE [LARGE SCALE GENOMIC DNA]</scope>
    <source>
        <strain evidence="3">5CBH24</strain>
    </source>
</reference>
<proteinExistence type="predicted"/>
<feature type="transmembrane region" description="Helical" evidence="1">
    <location>
        <begin position="214"/>
        <end position="239"/>
    </location>
</feature>
<dbReference type="Proteomes" id="UP000318946">
    <property type="component" value="Chromosome"/>
</dbReference>
<dbReference type="EMBL" id="AP019735">
    <property type="protein sequence ID" value="BBL04792.1"/>
    <property type="molecule type" value="Genomic_DNA"/>
</dbReference>
<keyword evidence="1" id="KW-0812">Transmembrane</keyword>
<accession>A0A4Y1WVD1</accession>
<gene>
    <name evidence="2" type="ORF">A5CBH24_21050</name>
</gene>
<sequence length="365" mass="41513">MMERVIRGGFGLLLALTLTIWSVQGEQAPADDRPDFDVVPRNAARAILLHAATPECDTVRCCLSIEAGQPRARGDYEIVLSSNQYTDRTPTIVTEEGTPLAWIRSASSGSWSDGKTTRICRHFYRFSPAKKGEYRLRCRDLSFDGVAYDGVLTIQVGAPELNAVPTFLLWVAGIGCLLLVEVFIRIGCRNEARVDTADFIRKHRRLPLNAEGVWAHYLLPIMLLYLPLFMVIITLTGMASISTRALLWISAVCAPVAFILFRLQYRRLFFRWRKTVLPPERIDALLRELAEQYDWTIDHMDRDFFVAHTHPAWWSATWGEQIFVAHDRGGIWINSINDLGKRSSIVSFGYTRRNIRRVTEAIAAR</sequence>
<dbReference type="GeneID" id="78342823"/>
<evidence type="ECO:0000313" key="2">
    <source>
        <dbReference type="EMBL" id="BBL04792.1"/>
    </source>
</evidence>
<keyword evidence="1" id="KW-0472">Membrane</keyword>
<keyword evidence="3" id="KW-1185">Reference proteome</keyword>
<evidence type="ECO:0000256" key="1">
    <source>
        <dbReference type="SAM" id="Phobius"/>
    </source>
</evidence>
<keyword evidence="1" id="KW-1133">Transmembrane helix</keyword>
<dbReference type="KEGG" id="acou:A5CBH24_21050"/>
<organism evidence="2 3">
    <name type="scientific">Alistipes communis</name>
    <dbReference type="NCBI Taxonomy" id="2585118"/>
    <lineage>
        <taxon>Bacteria</taxon>
        <taxon>Pseudomonadati</taxon>
        <taxon>Bacteroidota</taxon>
        <taxon>Bacteroidia</taxon>
        <taxon>Bacteroidales</taxon>
        <taxon>Rikenellaceae</taxon>
        <taxon>Alistipes</taxon>
    </lineage>
</organism>
<protein>
    <submittedName>
        <fullName evidence="2">Uncharacterized protein</fullName>
    </submittedName>
</protein>
<feature type="transmembrane region" description="Helical" evidence="1">
    <location>
        <begin position="167"/>
        <end position="184"/>
    </location>
</feature>
<evidence type="ECO:0000313" key="3">
    <source>
        <dbReference type="Proteomes" id="UP000318946"/>
    </source>
</evidence>
<feature type="transmembrane region" description="Helical" evidence="1">
    <location>
        <begin position="245"/>
        <end position="265"/>
    </location>
</feature>
<name>A0A4Y1WVD1_9BACT</name>
<dbReference type="AlphaFoldDB" id="A0A4Y1WVD1"/>
<dbReference type="RefSeq" id="WP_162502299.1">
    <property type="nucleotide sequence ID" value="NZ_AP019735.1"/>
</dbReference>